<dbReference type="AlphaFoldDB" id="A0A1H4CXZ4"/>
<dbReference type="InterPro" id="IPR052514">
    <property type="entry name" value="SAM-dependent_MTase"/>
</dbReference>
<name>A0A1H4CXZ4_9RHOB</name>
<dbReference type="OrthoDB" id="9812600at2"/>
<dbReference type="STRING" id="89524.SAMN05444370_10894"/>
<keyword evidence="2" id="KW-0489">Methyltransferase</keyword>
<dbReference type="Gene3D" id="3.40.50.150">
    <property type="entry name" value="Vaccinia Virus protein VP39"/>
    <property type="match status" value="1"/>
</dbReference>
<feature type="domain" description="Methyltransferase FkbM" evidence="1">
    <location>
        <begin position="64"/>
        <end position="208"/>
    </location>
</feature>
<dbReference type="Pfam" id="PF05050">
    <property type="entry name" value="Methyltransf_21"/>
    <property type="match status" value="1"/>
</dbReference>
<sequence>MCMMDGTMIQTGGFLAARPHRNFVEFRNILLDPELPEIGRKSFYEDILAELIRSKVGRGETVMDCGANAGRHVFNFVRALGGEGECIAFEPNPAMVAVLRSRLDGHALASAVRIVEAAVGAYPSEAQFLVYENEPAVSRMTTSPAPAGEHSISEITVPVLRLDDVERGGRVSFVKIDVEGHEVPALMGARGILGADRPLVFFECNMTDMLASHGLALFDLFAEVDYAVLSAAGQHVDHACADKPLPTNFFAAPTERLGEAAEALHFAILKATLKLFAGRRIADG</sequence>
<dbReference type="InterPro" id="IPR006342">
    <property type="entry name" value="FkbM_mtfrase"/>
</dbReference>
<gene>
    <name evidence="2" type="ORF">SAMN05444370_10894</name>
</gene>
<dbReference type="GO" id="GO:0008168">
    <property type="term" value="F:methyltransferase activity"/>
    <property type="evidence" value="ECO:0007669"/>
    <property type="project" value="UniProtKB-KW"/>
</dbReference>
<reference evidence="2 3" key="1">
    <citation type="submission" date="2016-10" db="EMBL/GenBank/DDBJ databases">
        <authorList>
            <person name="de Groot N.N."/>
        </authorList>
    </citation>
    <scope>NUCLEOTIDE SEQUENCE [LARGE SCALE GENOMIC DNA]</scope>
    <source>
        <strain evidence="2 3">DSM 15345</strain>
    </source>
</reference>
<dbReference type="PANTHER" id="PTHR34203:SF15">
    <property type="entry name" value="SLL1173 PROTEIN"/>
    <property type="match status" value="1"/>
</dbReference>
<dbReference type="SUPFAM" id="SSF53335">
    <property type="entry name" value="S-adenosyl-L-methionine-dependent methyltransferases"/>
    <property type="match status" value="1"/>
</dbReference>
<dbReference type="InterPro" id="IPR029063">
    <property type="entry name" value="SAM-dependent_MTases_sf"/>
</dbReference>
<dbReference type="EMBL" id="FNQM01000008">
    <property type="protein sequence ID" value="SEA65089.1"/>
    <property type="molecule type" value="Genomic_DNA"/>
</dbReference>
<protein>
    <submittedName>
        <fullName evidence="2">Methyltransferase, FkbM family</fullName>
    </submittedName>
</protein>
<dbReference type="NCBIfam" id="TIGR01444">
    <property type="entry name" value="fkbM_fam"/>
    <property type="match status" value="1"/>
</dbReference>
<evidence type="ECO:0000313" key="3">
    <source>
        <dbReference type="Proteomes" id="UP000198703"/>
    </source>
</evidence>
<proteinExistence type="predicted"/>
<dbReference type="Proteomes" id="UP000198703">
    <property type="component" value="Unassembled WGS sequence"/>
</dbReference>
<keyword evidence="3" id="KW-1185">Reference proteome</keyword>
<dbReference type="PANTHER" id="PTHR34203">
    <property type="entry name" value="METHYLTRANSFERASE, FKBM FAMILY PROTEIN"/>
    <property type="match status" value="1"/>
</dbReference>
<keyword evidence="2" id="KW-0808">Transferase</keyword>
<evidence type="ECO:0000259" key="1">
    <source>
        <dbReference type="Pfam" id="PF05050"/>
    </source>
</evidence>
<organism evidence="2 3">
    <name type="scientific">Rubrimonas cliftonensis</name>
    <dbReference type="NCBI Taxonomy" id="89524"/>
    <lineage>
        <taxon>Bacteria</taxon>
        <taxon>Pseudomonadati</taxon>
        <taxon>Pseudomonadota</taxon>
        <taxon>Alphaproteobacteria</taxon>
        <taxon>Rhodobacterales</taxon>
        <taxon>Paracoccaceae</taxon>
        <taxon>Rubrimonas</taxon>
    </lineage>
</organism>
<evidence type="ECO:0000313" key="2">
    <source>
        <dbReference type="EMBL" id="SEA65089.1"/>
    </source>
</evidence>
<accession>A0A1H4CXZ4</accession>
<dbReference type="GO" id="GO:0032259">
    <property type="term" value="P:methylation"/>
    <property type="evidence" value="ECO:0007669"/>
    <property type="project" value="UniProtKB-KW"/>
</dbReference>